<dbReference type="RefSeq" id="WP_230338001.1">
    <property type="nucleotide sequence ID" value="NZ_CP069798.1"/>
</dbReference>
<dbReference type="GO" id="GO:0032259">
    <property type="term" value="P:methylation"/>
    <property type="evidence" value="ECO:0007669"/>
    <property type="project" value="UniProtKB-KW"/>
</dbReference>
<keyword evidence="4" id="KW-1185">Reference proteome</keyword>
<feature type="domain" description="Methyltransferase" evidence="2">
    <location>
        <begin position="44"/>
        <end position="136"/>
    </location>
</feature>
<keyword evidence="3" id="KW-0489">Methyltransferase</keyword>
<dbReference type="GO" id="GO:0008168">
    <property type="term" value="F:methyltransferase activity"/>
    <property type="evidence" value="ECO:0007669"/>
    <property type="project" value="UniProtKB-KW"/>
</dbReference>
<accession>A0A892ZFT8</accession>
<proteinExistence type="predicted"/>
<dbReference type="AlphaFoldDB" id="A0A892ZFT8"/>
<evidence type="ECO:0000256" key="1">
    <source>
        <dbReference type="ARBA" id="ARBA00022679"/>
    </source>
</evidence>
<evidence type="ECO:0000313" key="4">
    <source>
        <dbReference type="Proteomes" id="UP000653156"/>
    </source>
</evidence>
<gene>
    <name evidence="3" type="ORF">JQU52_08040</name>
</gene>
<dbReference type="InterPro" id="IPR041698">
    <property type="entry name" value="Methyltransf_25"/>
</dbReference>
<protein>
    <submittedName>
        <fullName evidence="3">Methyltransferase domain-containing protein</fullName>
    </submittedName>
</protein>
<dbReference type="Gene3D" id="3.40.50.150">
    <property type="entry name" value="Vaccinia Virus protein VP39"/>
    <property type="match status" value="1"/>
</dbReference>
<name>A0A892ZFT8_9NEIS</name>
<dbReference type="CDD" id="cd02440">
    <property type="entry name" value="AdoMet_MTases"/>
    <property type="match status" value="1"/>
</dbReference>
<reference evidence="3" key="1">
    <citation type="submission" date="2021-02" db="EMBL/GenBank/DDBJ databases">
        <title>Neisseriaceae sp. 26B isolated from the cloaca of a Common Toad-headed Turtle (Mesoclemmys nasuta).</title>
        <authorList>
            <person name="Spergser J."/>
            <person name="Busse H.-J."/>
        </authorList>
    </citation>
    <scope>NUCLEOTIDE SEQUENCE</scope>
    <source>
        <strain evidence="3">26B</strain>
    </source>
</reference>
<organism evidence="3 4">
    <name type="scientific">Paralysiella testudinis</name>
    <dbReference type="NCBI Taxonomy" id="2809020"/>
    <lineage>
        <taxon>Bacteria</taxon>
        <taxon>Pseudomonadati</taxon>
        <taxon>Pseudomonadota</taxon>
        <taxon>Betaproteobacteria</taxon>
        <taxon>Neisseriales</taxon>
        <taxon>Neisseriaceae</taxon>
        <taxon>Paralysiella</taxon>
    </lineage>
</organism>
<dbReference type="Proteomes" id="UP000653156">
    <property type="component" value="Chromosome"/>
</dbReference>
<dbReference type="EMBL" id="CP069798">
    <property type="protein sequence ID" value="QRQ80717.1"/>
    <property type="molecule type" value="Genomic_DNA"/>
</dbReference>
<dbReference type="Pfam" id="PF13649">
    <property type="entry name" value="Methyltransf_25"/>
    <property type="match status" value="1"/>
</dbReference>
<keyword evidence="1" id="KW-0808">Transferase</keyword>
<sequence length="222" mass="23880">MSRFQQQGAVEYDGRIGTLVPGYAALHQTSAAWLKATLPAQARVLVLGAGTGAEVLALAQQNPDWHITALEPSGDMLAVARAKCAAAQRHNVAFVHGYAEDLPVAAPFDAALCLLVMHFIDTTAAKQQFLNQAAAQLVAGAPLLLCDLMQGHNIERMAMVHYAIGQGLPESQGEALQRRLQTEFFALSEAELARLAQQAGFRQPEVYFRALGFAAFVLLKAE</sequence>
<evidence type="ECO:0000259" key="2">
    <source>
        <dbReference type="Pfam" id="PF13649"/>
    </source>
</evidence>
<dbReference type="InterPro" id="IPR029063">
    <property type="entry name" value="SAM-dependent_MTases_sf"/>
</dbReference>
<dbReference type="SUPFAM" id="SSF53335">
    <property type="entry name" value="S-adenosyl-L-methionine-dependent methyltransferases"/>
    <property type="match status" value="1"/>
</dbReference>
<dbReference type="PANTHER" id="PTHR43861">
    <property type="entry name" value="TRANS-ACONITATE 2-METHYLTRANSFERASE-RELATED"/>
    <property type="match status" value="1"/>
</dbReference>
<evidence type="ECO:0000313" key="3">
    <source>
        <dbReference type="EMBL" id="QRQ80717.1"/>
    </source>
</evidence>
<dbReference type="KEGG" id="ptes:JQU52_08040"/>